<dbReference type="AlphaFoldDB" id="A0A521EXA7"/>
<proteinExistence type="predicted"/>
<accession>A0A521EXA7</accession>
<gene>
    <name evidence="1" type="ORF">SAMN06265380_11415</name>
</gene>
<organism evidence="1 2">
    <name type="scientific">Ruegeria faecimaris</name>
    <dbReference type="NCBI Taxonomy" id="686389"/>
    <lineage>
        <taxon>Bacteria</taxon>
        <taxon>Pseudomonadati</taxon>
        <taxon>Pseudomonadota</taxon>
        <taxon>Alphaproteobacteria</taxon>
        <taxon>Rhodobacterales</taxon>
        <taxon>Roseobacteraceae</taxon>
        <taxon>Ruegeria</taxon>
    </lineage>
</organism>
<dbReference type="EMBL" id="FXTE01000014">
    <property type="protein sequence ID" value="SMO88031.1"/>
    <property type="molecule type" value="Genomic_DNA"/>
</dbReference>
<dbReference type="Proteomes" id="UP000319555">
    <property type="component" value="Unassembled WGS sequence"/>
</dbReference>
<name>A0A521EXA7_9RHOB</name>
<protein>
    <submittedName>
        <fullName evidence="1">Uncharacterized protein</fullName>
    </submittedName>
</protein>
<evidence type="ECO:0000313" key="1">
    <source>
        <dbReference type="EMBL" id="SMO88031.1"/>
    </source>
</evidence>
<evidence type="ECO:0000313" key="2">
    <source>
        <dbReference type="Proteomes" id="UP000319555"/>
    </source>
</evidence>
<reference evidence="1 2" key="1">
    <citation type="submission" date="2017-05" db="EMBL/GenBank/DDBJ databases">
        <authorList>
            <person name="Varghese N."/>
            <person name="Submissions S."/>
        </authorList>
    </citation>
    <scope>NUCLEOTIDE SEQUENCE [LARGE SCALE GENOMIC DNA]</scope>
    <source>
        <strain evidence="1 2">DSM 28009</strain>
    </source>
</reference>
<dbReference type="RefSeq" id="WP_282027593.1">
    <property type="nucleotide sequence ID" value="NZ_CANMET010000007.1"/>
</dbReference>
<keyword evidence="2" id="KW-1185">Reference proteome</keyword>
<sequence length="90" mass="10284">MSSVRFALQARPTVQKPVVALIGRFPAECFARIHDFKRFPFARKVAGHSPEAPLCAKIAPDKIEHNRQKERTNTKYVHKNTRNKIVTSND</sequence>